<feature type="compositionally biased region" description="Low complexity" evidence="3">
    <location>
        <begin position="575"/>
        <end position="587"/>
    </location>
</feature>
<dbReference type="EMBL" id="NAJQ01000109">
    <property type="protein sequence ID" value="TKA78597.1"/>
    <property type="molecule type" value="Genomic_DNA"/>
</dbReference>
<dbReference type="STRING" id="329884.A0A4U0XQ49"/>
<dbReference type="InterPro" id="IPR028942">
    <property type="entry name" value="WHIM1_dom"/>
</dbReference>
<keyword evidence="6" id="KW-1185">Reference proteome</keyword>
<feature type="region of interest" description="Disordered" evidence="3">
    <location>
        <begin position="304"/>
        <end position="587"/>
    </location>
</feature>
<dbReference type="OrthoDB" id="349045at2759"/>
<evidence type="ECO:0000256" key="1">
    <source>
        <dbReference type="ARBA" id="ARBA00004123"/>
    </source>
</evidence>
<dbReference type="Proteomes" id="UP000309340">
    <property type="component" value="Unassembled WGS sequence"/>
</dbReference>
<accession>A0A4U0XQ49</accession>
<feature type="compositionally biased region" description="Acidic residues" evidence="3">
    <location>
        <begin position="440"/>
        <end position="492"/>
    </location>
</feature>
<evidence type="ECO:0000256" key="3">
    <source>
        <dbReference type="SAM" id="MobiDB-lite"/>
    </source>
</evidence>
<evidence type="ECO:0000256" key="2">
    <source>
        <dbReference type="ARBA" id="ARBA00023242"/>
    </source>
</evidence>
<feature type="compositionally biased region" description="Basic and acidic residues" evidence="3">
    <location>
        <begin position="509"/>
        <end position="526"/>
    </location>
</feature>
<feature type="domain" description="WHIM1" evidence="4">
    <location>
        <begin position="144"/>
        <end position="185"/>
    </location>
</feature>
<dbReference type="Pfam" id="PF15612">
    <property type="entry name" value="WHIM1"/>
    <property type="match status" value="1"/>
</dbReference>
<comment type="caution">
    <text evidence="5">The sequence shown here is derived from an EMBL/GenBank/DDBJ whole genome shotgun (WGS) entry which is preliminary data.</text>
</comment>
<feature type="compositionally biased region" description="Low complexity" evidence="3">
    <location>
        <begin position="338"/>
        <end position="355"/>
    </location>
</feature>
<proteinExistence type="predicted"/>
<feature type="compositionally biased region" description="Polar residues" evidence="3">
    <location>
        <begin position="361"/>
        <end position="375"/>
    </location>
</feature>
<feature type="compositionally biased region" description="Gly residues" evidence="3">
    <location>
        <begin position="618"/>
        <end position="628"/>
    </location>
</feature>
<evidence type="ECO:0000259" key="4">
    <source>
        <dbReference type="Pfam" id="PF15612"/>
    </source>
</evidence>
<organism evidence="5 6">
    <name type="scientific">Friedmanniomyces simplex</name>
    <dbReference type="NCBI Taxonomy" id="329884"/>
    <lineage>
        <taxon>Eukaryota</taxon>
        <taxon>Fungi</taxon>
        <taxon>Dikarya</taxon>
        <taxon>Ascomycota</taxon>
        <taxon>Pezizomycotina</taxon>
        <taxon>Dothideomycetes</taxon>
        <taxon>Dothideomycetidae</taxon>
        <taxon>Mycosphaerellales</taxon>
        <taxon>Teratosphaeriaceae</taxon>
        <taxon>Friedmanniomyces</taxon>
    </lineage>
</organism>
<keyword evidence="2" id="KW-0539">Nucleus</keyword>
<evidence type="ECO:0000313" key="6">
    <source>
        <dbReference type="Proteomes" id="UP000309340"/>
    </source>
</evidence>
<feature type="region of interest" description="Disordered" evidence="3">
    <location>
        <begin position="605"/>
        <end position="628"/>
    </location>
</feature>
<dbReference type="AlphaFoldDB" id="A0A4U0XQ49"/>
<feature type="region of interest" description="Disordered" evidence="3">
    <location>
        <begin position="35"/>
        <end position="62"/>
    </location>
</feature>
<gene>
    <name evidence="5" type="ORF">B0A55_03887</name>
</gene>
<comment type="subcellular location">
    <subcellularLocation>
        <location evidence="1">Nucleus</location>
    </subcellularLocation>
</comment>
<protein>
    <recommendedName>
        <fullName evidence="4">WHIM1 domain-containing protein</fullName>
    </recommendedName>
</protein>
<sequence length="628" mass="68891">MSDNDSDSSGLSSVAPEEEVQKLAPIFVKAKKATKLKYPPPAVSPPRPKRPPSPPHEDSFPDNPDIAFIVMFRSRFNEVMPAKLPNYGPQDIERGVTDQPPSPEAQSLLCALLSLVLNRKKPVERGHHGRALEEAVLSQKAQWPHGWNGINPLHGPRDFNMMSPSERLNLLRTLIHWSLTTSEAVSAMIKEKYKQVRHNDDENQPLSVQPWGVDGDKRRYFLVQGLEDTHFRVYREGSRYTKNAHWYNVAGNVPELQTLVKKLEEVDGTQAARRLAIKMTAAVPTFEASETKRLRREQRQIKRAAFTRPEPGFSMYEGRTRGKRARYNYEDDDDGAFDSDATSTRRSGRQSTRGTPLSDGPTYTLSGRQSRQPRTGQYGESLLRNSLGVDGTDELAMGSSGEEGGSEPPTTLGRATRSAGKPAVSGATNPRKRKHIDGYNDIDDMSAEDDAAPSGEDDWDSDRNDVEDEPVPDADEPDEEPSEAEVDDEIEDEPKSFVVKLKVSPASRRKSDDSYRAKAEVPRDTTDVDDAALTSAGATKIEPQHQMANGIPNGHAGTNLAPGRHLAATPPSGVSAYPTPASTSFSAAADTKPAVAYPSADLAQQHHATMAQHSRVGEYGGQPGVNGY</sequence>
<evidence type="ECO:0000313" key="5">
    <source>
        <dbReference type="EMBL" id="TKA78597.1"/>
    </source>
</evidence>
<feature type="compositionally biased region" description="Pro residues" evidence="3">
    <location>
        <begin position="38"/>
        <end position="54"/>
    </location>
</feature>
<dbReference type="GO" id="GO:0005634">
    <property type="term" value="C:nucleus"/>
    <property type="evidence" value="ECO:0007669"/>
    <property type="project" value="UniProtKB-SubCell"/>
</dbReference>
<dbReference type="PANTHER" id="PTHR42107:SF1">
    <property type="entry name" value="WHIM1 DOMAIN-CONTAINING PROTEIN"/>
    <property type="match status" value="1"/>
</dbReference>
<name>A0A4U0XQ49_9PEZI</name>
<dbReference type="PANTHER" id="PTHR42107">
    <property type="entry name" value="YALI0D24453P"/>
    <property type="match status" value="1"/>
</dbReference>
<reference evidence="5 6" key="1">
    <citation type="submission" date="2017-03" db="EMBL/GenBank/DDBJ databases">
        <title>Genomes of endolithic fungi from Antarctica.</title>
        <authorList>
            <person name="Coleine C."/>
            <person name="Masonjones S."/>
            <person name="Stajich J.E."/>
        </authorList>
    </citation>
    <scope>NUCLEOTIDE SEQUENCE [LARGE SCALE GENOMIC DNA]</scope>
    <source>
        <strain evidence="5 6">CCFEE 5184</strain>
    </source>
</reference>